<accession>G4CP00</accession>
<dbReference type="Proteomes" id="UP000005336">
    <property type="component" value="Unassembled WGS sequence"/>
</dbReference>
<proteinExistence type="predicted"/>
<comment type="caution">
    <text evidence="1">The sequence shown here is derived from an EMBL/GenBank/DDBJ whole genome shotgun (WGS) entry which is preliminary data.</text>
</comment>
<keyword evidence="2" id="KW-1185">Reference proteome</keyword>
<protein>
    <submittedName>
        <fullName evidence="1">Uncharacterized protein</fullName>
    </submittedName>
</protein>
<name>G4CP00_9NEIS</name>
<gene>
    <name evidence="1" type="ORF">HMPREF9370_0809</name>
</gene>
<dbReference type="RefSeq" id="WP_009115952.1">
    <property type="nucleotide sequence ID" value="NZ_JH165159.1"/>
</dbReference>
<dbReference type="STRING" id="1030841.HMPREF9370_0809"/>
<organism evidence="1 2">
    <name type="scientific">Neisseria wadsworthii 9715</name>
    <dbReference type="NCBI Taxonomy" id="1030841"/>
    <lineage>
        <taxon>Bacteria</taxon>
        <taxon>Pseudomonadati</taxon>
        <taxon>Pseudomonadota</taxon>
        <taxon>Betaproteobacteria</taxon>
        <taxon>Neisseriales</taxon>
        <taxon>Neisseriaceae</taxon>
        <taxon>Neisseria</taxon>
    </lineage>
</organism>
<dbReference type="AlphaFoldDB" id="G4CP00"/>
<dbReference type="PATRIC" id="fig|1030841.3.peg.792"/>
<dbReference type="EMBL" id="AGAZ01000033">
    <property type="protein sequence ID" value="EGZ48514.1"/>
    <property type="molecule type" value="Genomic_DNA"/>
</dbReference>
<evidence type="ECO:0000313" key="1">
    <source>
        <dbReference type="EMBL" id="EGZ48514.1"/>
    </source>
</evidence>
<reference evidence="1 2" key="1">
    <citation type="submission" date="2011-06" db="EMBL/GenBank/DDBJ databases">
        <authorList>
            <person name="Muzny D."/>
            <person name="Qin X."/>
            <person name="Deng J."/>
            <person name="Jiang H."/>
            <person name="Liu Y."/>
            <person name="Qu J."/>
            <person name="Song X.-Z."/>
            <person name="Zhang L."/>
            <person name="Thornton R."/>
            <person name="Coyle M."/>
            <person name="Francisco L."/>
            <person name="Jackson L."/>
            <person name="Javaid M."/>
            <person name="Korchina V."/>
            <person name="Kovar C."/>
            <person name="Mata R."/>
            <person name="Mathew T."/>
            <person name="Ngo R."/>
            <person name="Nguyen L."/>
            <person name="Nguyen N."/>
            <person name="Okwuonu G."/>
            <person name="Ongeri F."/>
            <person name="Pham C."/>
            <person name="Simmons D."/>
            <person name="Wilczek-Boney K."/>
            <person name="Hale W."/>
            <person name="Jakkamsetti A."/>
            <person name="Pham P."/>
            <person name="Ruth R."/>
            <person name="San Lucas F."/>
            <person name="Warren J."/>
            <person name="Zhang J."/>
            <person name="Zhao Z."/>
            <person name="Zhou C."/>
            <person name="Zhu D."/>
            <person name="Lee S."/>
            <person name="Bess C."/>
            <person name="Blankenburg K."/>
            <person name="Forbes L."/>
            <person name="Fu Q."/>
            <person name="Gubbala S."/>
            <person name="Hirani K."/>
            <person name="Jayaseelan J.C."/>
            <person name="Lara F."/>
            <person name="Munidasa M."/>
            <person name="Palculict T."/>
            <person name="Patil S."/>
            <person name="Pu L.-L."/>
            <person name="Saada N."/>
            <person name="Tang L."/>
            <person name="Weissenberger G."/>
            <person name="Zhu Y."/>
            <person name="Hemphill L."/>
            <person name="Shang Y."/>
            <person name="Youmans B."/>
            <person name="Ayvaz T."/>
            <person name="Ross M."/>
            <person name="Santibanez J."/>
            <person name="Aqrawi P."/>
            <person name="Gross S."/>
            <person name="Joshi V."/>
            <person name="Fowler G."/>
            <person name="Nazareth L."/>
            <person name="Reid J."/>
            <person name="Worley K."/>
            <person name="Petrosino J."/>
            <person name="Highlander S."/>
            <person name="Gibbs R."/>
        </authorList>
    </citation>
    <scope>NUCLEOTIDE SEQUENCE [LARGE SCALE GENOMIC DNA]</scope>
    <source>
        <strain evidence="1 2">9715</strain>
    </source>
</reference>
<sequence>MRGQNSGRVRLKKALAWIKAEAERLQVEADAEEAEIEKKP</sequence>
<evidence type="ECO:0000313" key="2">
    <source>
        <dbReference type="Proteomes" id="UP000005336"/>
    </source>
</evidence>
<dbReference type="HOGENOM" id="CLU_3293040_0_0_4"/>